<gene>
    <name evidence="6" type="ORF">MBBWO_07790</name>
</gene>
<feature type="domain" description="RanBP2-type" evidence="5">
    <location>
        <begin position="33"/>
        <end position="57"/>
    </location>
</feature>
<keyword evidence="2" id="KW-0863">Zinc-finger</keyword>
<reference evidence="6 7" key="1">
    <citation type="submission" date="2017-03" db="EMBL/GenBank/DDBJ databases">
        <title>Genome sequence of Methanobrevibacter wosei.</title>
        <authorList>
            <person name="Poehlein A."/>
            <person name="Seedorf H."/>
            <person name="Daniel R."/>
        </authorList>
    </citation>
    <scope>NUCLEOTIDE SEQUENCE [LARGE SCALE GENOMIC DNA]</scope>
    <source>
        <strain evidence="6 7">DSM 11979</strain>
    </source>
</reference>
<protein>
    <submittedName>
        <fullName evidence="6">Double zinc ribbon</fullName>
    </submittedName>
</protein>
<dbReference type="OrthoDB" id="76153at2157"/>
<name>A0A2U1S724_9EURY</name>
<evidence type="ECO:0000256" key="2">
    <source>
        <dbReference type="ARBA" id="ARBA00022771"/>
    </source>
</evidence>
<feature type="transmembrane region" description="Helical" evidence="4">
    <location>
        <begin position="90"/>
        <end position="115"/>
    </location>
</feature>
<dbReference type="Pfam" id="PF12773">
    <property type="entry name" value="DZR"/>
    <property type="match status" value="1"/>
</dbReference>
<dbReference type="InterPro" id="IPR025874">
    <property type="entry name" value="DZR"/>
</dbReference>
<dbReference type="Proteomes" id="UP000245577">
    <property type="component" value="Unassembled WGS sequence"/>
</dbReference>
<keyword evidence="4" id="KW-0472">Membrane</keyword>
<keyword evidence="4" id="KW-1133">Transmembrane helix</keyword>
<dbReference type="AlphaFoldDB" id="A0A2U1S724"/>
<accession>A0A2U1S724</accession>
<dbReference type="Gene3D" id="4.10.1060.50">
    <property type="match status" value="1"/>
</dbReference>
<evidence type="ECO:0000259" key="5">
    <source>
        <dbReference type="SMART" id="SM00547"/>
    </source>
</evidence>
<dbReference type="SMART" id="SM00547">
    <property type="entry name" value="ZnF_RBZ"/>
    <property type="match status" value="1"/>
</dbReference>
<feature type="transmembrane region" description="Helical" evidence="4">
    <location>
        <begin position="127"/>
        <end position="150"/>
    </location>
</feature>
<keyword evidence="7" id="KW-1185">Reference proteome</keyword>
<dbReference type="EMBL" id="MZGU01000004">
    <property type="protein sequence ID" value="PWB85927.1"/>
    <property type="molecule type" value="Genomic_DNA"/>
</dbReference>
<evidence type="ECO:0000256" key="4">
    <source>
        <dbReference type="SAM" id="Phobius"/>
    </source>
</evidence>
<evidence type="ECO:0000313" key="7">
    <source>
        <dbReference type="Proteomes" id="UP000245577"/>
    </source>
</evidence>
<proteinExistence type="predicted"/>
<keyword evidence="3" id="KW-0862">Zinc</keyword>
<evidence type="ECO:0000313" key="6">
    <source>
        <dbReference type="EMBL" id="PWB85927.1"/>
    </source>
</evidence>
<evidence type="ECO:0000256" key="3">
    <source>
        <dbReference type="ARBA" id="ARBA00022833"/>
    </source>
</evidence>
<sequence>MVLRRCPQCNTTSDDKFGFCVKCGYEFPKIDVNENTCPLCGSENPPEATYCVKCGTPLIFKNAGEQTFDQPPIFIKYSENNPNKSSTSKFLIIMGYLFCILGGIVGLIIAIYLATRKDPVAKKHGRIQLGILILYVLIIALALSSGLVSVNDLINATTYNQSFNMTF</sequence>
<dbReference type="InterPro" id="IPR001876">
    <property type="entry name" value="Znf_RanBP2"/>
</dbReference>
<evidence type="ECO:0000256" key="1">
    <source>
        <dbReference type="ARBA" id="ARBA00022723"/>
    </source>
</evidence>
<dbReference type="RefSeq" id="WP_116669572.1">
    <property type="nucleotide sequence ID" value="NZ_CASEFK010000004.1"/>
</dbReference>
<keyword evidence="1" id="KW-0479">Metal-binding</keyword>
<keyword evidence="4" id="KW-0812">Transmembrane</keyword>
<dbReference type="GO" id="GO:0008270">
    <property type="term" value="F:zinc ion binding"/>
    <property type="evidence" value="ECO:0007669"/>
    <property type="project" value="UniProtKB-KW"/>
</dbReference>
<organism evidence="6 7">
    <name type="scientific">Methanobrevibacter woesei</name>
    <dbReference type="NCBI Taxonomy" id="190976"/>
    <lineage>
        <taxon>Archaea</taxon>
        <taxon>Methanobacteriati</taxon>
        <taxon>Methanobacteriota</taxon>
        <taxon>Methanomada group</taxon>
        <taxon>Methanobacteria</taxon>
        <taxon>Methanobacteriales</taxon>
        <taxon>Methanobacteriaceae</taxon>
        <taxon>Methanobrevibacter</taxon>
    </lineage>
</organism>
<dbReference type="InterPro" id="IPR038587">
    <property type="entry name" value="Ribosomal_eL40_sf"/>
</dbReference>
<comment type="caution">
    <text evidence="6">The sequence shown here is derived from an EMBL/GenBank/DDBJ whole genome shotgun (WGS) entry which is preliminary data.</text>
</comment>